<keyword evidence="4 9" id="KW-0812">Transmembrane</keyword>
<sequence length="432" mass="48849">FPDKIKDLEGRFIRLALMNYEPYTTWTEDDKSKANAYVGEKKKLRVDGTETRVFLEFCGIHNCSLDISTQEEAEWGEVYENFTGIGIMGAIAEHRVDAGIGAMLAWYYDSNSPTQPLSRTGVTCITPKQKLLPSWMTPILPFSSLIWIYLIMTVITCSIVLCIINYNDPVDICEVFMSVCSALVICSSILRVDQYKLASQLTIIIILLFSGLIIGNTYCGGLSSIMTVPQYEKPIDTPAQLVARGMIWGASHDAWVYALEDSDEPLIIKLASNFRTMTKPMLQDHAKRADMAYAIERLTYGHYGISDYIALDVAQNFQVMVEDLYWGHCVIQVQKTWPMVEHLNELIMRIYQSGVQHYWEERVMAQYPAAYTVQKIIALARIHDNPGAIALQVHHLAGPFFMLLFGLAGAVFIFSVEITWHFLATSSKKKCK</sequence>
<accession>Q0C757</accession>
<reference evidence="11" key="3">
    <citation type="submission" date="2012-09" db="EMBL/GenBank/DDBJ databases">
        <authorList>
            <consortium name="VectorBase"/>
        </authorList>
    </citation>
    <scope>NUCLEOTIDE SEQUENCE</scope>
    <source>
        <strain evidence="11">Liverpool</strain>
    </source>
</reference>
<dbReference type="EMBL" id="CH477186">
    <property type="protein sequence ID" value="EAT48970.1"/>
    <property type="molecule type" value="Genomic_DNA"/>
</dbReference>
<dbReference type="eggNOG" id="ENOG502S0WT">
    <property type="taxonomic scope" value="Eukaryota"/>
</dbReference>
<dbReference type="OMA" id="MIWGASH"/>
<feature type="transmembrane region" description="Helical" evidence="9">
    <location>
        <begin position="197"/>
        <end position="218"/>
    </location>
</feature>
<organism evidence="11 12">
    <name type="scientific">Aedes aegypti</name>
    <name type="common">Yellowfever mosquito</name>
    <name type="synonym">Culex aegypti</name>
    <dbReference type="NCBI Taxonomy" id="7159"/>
    <lineage>
        <taxon>Eukaryota</taxon>
        <taxon>Metazoa</taxon>
        <taxon>Ecdysozoa</taxon>
        <taxon>Arthropoda</taxon>
        <taxon>Hexapoda</taxon>
        <taxon>Insecta</taxon>
        <taxon>Pterygota</taxon>
        <taxon>Neoptera</taxon>
        <taxon>Endopterygota</taxon>
        <taxon>Diptera</taxon>
        <taxon>Nematocera</taxon>
        <taxon>Culicoidea</taxon>
        <taxon>Culicidae</taxon>
        <taxon>Culicinae</taxon>
        <taxon>Aedini</taxon>
        <taxon>Aedes</taxon>
        <taxon>Stegomyia</taxon>
    </lineage>
</organism>
<dbReference type="Gene3D" id="1.10.287.70">
    <property type="match status" value="1"/>
</dbReference>
<evidence type="ECO:0000256" key="5">
    <source>
        <dbReference type="ARBA" id="ARBA00022989"/>
    </source>
</evidence>
<proteinExistence type="inferred from homology"/>
<dbReference type="PANTHER" id="PTHR42643:SF40">
    <property type="entry name" value="IONOTROPIC RECEPTOR 41A-RELATED"/>
    <property type="match status" value="1"/>
</dbReference>
<keyword evidence="7" id="KW-0675">Receptor</keyword>
<comment type="similarity">
    <text evidence="2">Belongs to the glutamate-gated ion channel (TC 1.A.10.1) family.</text>
</comment>
<evidence type="ECO:0000256" key="9">
    <source>
        <dbReference type="SAM" id="Phobius"/>
    </source>
</evidence>
<dbReference type="VEuPathDB" id="VectorBase:AAEL027498"/>
<dbReference type="PANTHER" id="PTHR42643">
    <property type="entry name" value="IONOTROPIC RECEPTOR 20A-RELATED"/>
    <property type="match status" value="1"/>
</dbReference>
<keyword evidence="8" id="KW-0325">Glycoprotein</keyword>
<feature type="transmembrane region" description="Helical" evidence="9">
    <location>
        <begin position="146"/>
        <end position="166"/>
    </location>
</feature>
<dbReference type="InterPro" id="IPR001320">
    <property type="entry name" value="Iontro_rcpt_C"/>
</dbReference>
<evidence type="ECO:0000256" key="7">
    <source>
        <dbReference type="ARBA" id="ARBA00023170"/>
    </source>
</evidence>
<dbReference type="PhylomeDB" id="Q0C757"/>
<comment type="subcellular location">
    <subcellularLocation>
        <location evidence="1">Cell membrane</location>
        <topology evidence="1">Multi-pass membrane protein</topology>
    </subcellularLocation>
</comment>
<dbReference type="PaxDb" id="7159-AAEL000031-PA"/>
<dbReference type="GO" id="GO:0015276">
    <property type="term" value="F:ligand-gated monoatomic ion channel activity"/>
    <property type="evidence" value="ECO:0007669"/>
    <property type="project" value="InterPro"/>
</dbReference>
<evidence type="ECO:0000256" key="1">
    <source>
        <dbReference type="ARBA" id="ARBA00004651"/>
    </source>
</evidence>
<keyword evidence="5 9" id="KW-1133">Transmembrane helix</keyword>
<name>Q0C757_AEDAE</name>
<dbReference type="SUPFAM" id="SSF53850">
    <property type="entry name" value="Periplasmic binding protein-like II"/>
    <property type="match status" value="1"/>
</dbReference>
<evidence type="ECO:0000256" key="4">
    <source>
        <dbReference type="ARBA" id="ARBA00022692"/>
    </source>
</evidence>
<evidence type="ECO:0000256" key="2">
    <source>
        <dbReference type="ARBA" id="ARBA00008685"/>
    </source>
</evidence>
<keyword evidence="6 9" id="KW-0472">Membrane</keyword>
<evidence type="ECO:0000259" key="10">
    <source>
        <dbReference type="Pfam" id="PF00060"/>
    </source>
</evidence>
<evidence type="ECO:0000256" key="6">
    <source>
        <dbReference type="ARBA" id="ARBA00023136"/>
    </source>
</evidence>
<feature type="domain" description="Ionotropic glutamate receptor C-terminal" evidence="10">
    <location>
        <begin position="146"/>
        <end position="406"/>
    </location>
</feature>
<gene>
    <name evidence="11" type="ORF">AaeL_AAEL000031</name>
</gene>
<dbReference type="Gene3D" id="3.40.190.10">
    <property type="entry name" value="Periplasmic binding protein-like II"/>
    <property type="match status" value="1"/>
</dbReference>
<evidence type="ECO:0000313" key="11">
    <source>
        <dbReference type="EMBL" id="EAT48970.1"/>
    </source>
</evidence>
<dbReference type="Proteomes" id="UP000682892">
    <property type="component" value="Chromosome 1"/>
</dbReference>
<dbReference type="AlphaFoldDB" id="Q0C757"/>
<protein>
    <submittedName>
        <fullName evidence="11">AAEL000031-PA</fullName>
    </submittedName>
</protein>
<reference evidence="11" key="2">
    <citation type="journal article" date="2007" name="Science">
        <title>Genome sequence of Aedes aegypti, a major arbovirus vector.</title>
        <authorList>
            <person name="Nene V."/>
            <person name="Wortman J.R."/>
            <person name="Lawson D."/>
            <person name="Haas B."/>
            <person name="Kodira C."/>
            <person name="Tu Z.J."/>
            <person name="Loftus B."/>
            <person name="Xi Z."/>
            <person name="Megy K."/>
            <person name="Grabherr M."/>
            <person name="Ren Q."/>
            <person name="Zdobnov E.M."/>
            <person name="Lobo N.F."/>
            <person name="Campbell K.S."/>
            <person name="Brown S.E."/>
            <person name="Bonaldo M.F."/>
            <person name="Zhu J."/>
            <person name="Sinkins S.P."/>
            <person name="Hogenkamp D.G."/>
            <person name="Amedeo P."/>
            <person name="Arensburger P."/>
            <person name="Atkinson P.W."/>
            <person name="Bidwell S."/>
            <person name="Biedler J."/>
            <person name="Birney E."/>
            <person name="Bruggner R.V."/>
            <person name="Costas J."/>
            <person name="Coy M.R."/>
            <person name="Crabtree J."/>
            <person name="Crawford M."/>
            <person name="Debruyn B."/>
            <person name="Decaprio D."/>
            <person name="Eiglmeier K."/>
            <person name="Eisenstadt E."/>
            <person name="El-Dorry H."/>
            <person name="Gelbart W.M."/>
            <person name="Gomes S.L."/>
            <person name="Hammond M."/>
            <person name="Hannick L.I."/>
            <person name="Hogan J.R."/>
            <person name="Holmes M.H."/>
            <person name="Jaffe D."/>
            <person name="Johnston J.S."/>
            <person name="Kennedy R.C."/>
            <person name="Koo H."/>
            <person name="Kravitz S."/>
            <person name="Kriventseva E.V."/>
            <person name="Kulp D."/>
            <person name="Labutti K."/>
            <person name="Lee E."/>
            <person name="Li S."/>
            <person name="Lovin D.D."/>
            <person name="Mao C."/>
            <person name="Mauceli E."/>
            <person name="Menck C.F."/>
            <person name="Miller J.R."/>
            <person name="Montgomery P."/>
            <person name="Mori A."/>
            <person name="Nascimento A.L."/>
            <person name="Naveira H.F."/>
            <person name="Nusbaum C."/>
            <person name="O'leary S."/>
            <person name="Orvis J."/>
            <person name="Pertea M."/>
            <person name="Quesneville H."/>
            <person name="Reidenbach K.R."/>
            <person name="Rogers Y.H."/>
            <person name="Roth C.W."/>
            <person name="Schneider J.R."/>
            <person name="Schatz M."/>
            <person name="Shumway M."/>
            <person name="Stanke M."/>
            <person name="Stinson E.O."/>
            <person name="Tubio J.M."/>
            <person name="Vanzee J.P."/>
            <person name="Verjovski-Almeida S."/>
            <person name="Werner D."/>
            <person name="White O."/>
            <person name="Wyder S."/>
            <person name="Zeng Q."/>
            <person name="Zhao Q."/>
            <person name="Zhao Y."/>
            <person name="Hill C.A."/>
            <person name="Raikhel A.S."/>
            <person name="Soares M.B."/>
            <person name="Knudson D.L."/>
            <person name="Lee N.H."/>
            <person name="Galagan J."/>
            <person name="Salzberg S.L."/>
            <person name="Paulsen I.T."/>
            <person name="Dimopoulos G."/>
            <person name="Collins F.H."/>
            <person name="Birren B."/>
            <person name="Fraser-Liggett C.M."/>
            <person name="Severson D.W."/>
        </authorList>
    </citation>
    <scope>NUCLEOTIDE SEQUENCE [LARGE SCALE GENOMIC DNA]</scope>
    <source>
        <strain evidence="11">Liverpool</strain>
    </source>
</reference>
<dbReference type="GO" id="GO:0005886">
    <property type="term" value="C:plasma membrane"/>
    <property type="evidence" value="ECO:0007669"/>
    <property type="project" value="UniProtKB-SubCell"/>
</dbReference>
<feature type="transmembrane region" description="Helical" evidence="9">
    <location>
        <begin position="400"/>
        <end position="423"/>
    </location>
</feature>
<feature type="non-terminal residue" evidence="11">
    <location>
        <position position="432"/>
    </location>
</feature>
<dbReference type="InterPro" id="IPR052192">
    <property type="entry name" value="Insect_Ionotropic_Sensory_Rcpt"/>
</dbReference>
<evidence type="ECO:0000256" key="8">
    <source>
        <dbReference type="ARBA" id="ARBA00023180"/>
    </source>
</evidence>
<dbReference type="GO" id="GO:0050906">
    <property type="term" value="P:detection of stimulus involved in sensory perception"/>
    <property type="evidence" value="ECO:0007669"/>
    <property type="project" value="UniProtKB-ARBA"/>
</dbReference>
<dbReference type="Pfam" id="PF00060">
    <property type="entry name" value="Lig_chan"/>
    <property type="match status" value="1"/>
</dbReference>
<reference evidence="11" key="1">
    <citation type="submission" date="2005-10" db="EMBL/GenBank/DDBJ databases">
        <authorList>
            <person name="Loftus B.J."/>
            <person name="Nene V.M."/>
            <person name="Hannick L.I."/>
            <person name="Bidwell S."/>
            <person name="Haas B."/>
            <person name="Amedeo P."/>
            <person name="Orvis J."/>
            <person name="Wortman J.R."/>
            <person name="White O.R."/>
            <person name="Salzberg S."/>
            <person name="Shumway M."/>
            <person name="Koo H."/>
            <person name="Zhao Y."/>
            <person name="Holmes M."/>
            <person name="Miller J."/>
            <person name="Schatz M."/>
            <person name="Pop M."/>
            <person name="Pai G."/>
            <person name="Utterback T."/>
            <person name="Rogers Y.-H."/>
            <person name="Kravitz S."/>
            <person name="Fraser C.M."/>
        </authorList>
    </citation>
    <scope>NUCLEOTIDE SEQUENCE</scope>
    <source>
        <strain evidence="11">Liverpool</strain>
    </source>
</reference>
<keyword evidence="3" id="KW-1003">Cell membrane</keyword>
<evidence type="ECO:0000256" key="3">
    <source>
        <dbReference type="ARBA" id="ARBA00022475"/>
    </source>
</evidence>
<evidence type="ECO:0000313" key="12">
    <source>
        <dbReference type="Proteomes" id="UP000682892"/>
    </source>
</evidence>